<evidence type="ECO:0000259" key="8">
    <source>
        <dbReference type="PROSITE" id="PS01124"/>
    </source>
</evidence>
<dbReference type="InterPro" id="IPR018062">
    <property type="entry name" value="HTH_AraC-typ_CS"/>
</dbReference>
<dbReference type="InterPro" id="IPR011006">
    <property type="entry name" value="CheY-like_superfamily"/>
</dbReference>
<evidence type="ECO:0000256" key="3">
    <source>
        <dbReference type="ARBA" id="ARBA00023015"/>
    </source>
</evidence>
<dbReference type="GO" id="GO:0003700">
    <property type="term" value="F:DNA-binding transcription factor activity"/>
    <property type="evidence" value="ECO:0007669"/>
    <property type="project" value="InterPro"/>
</dbReference>
<evidence type="ECO:0000313" key="10">
    <source>
        <dbReference type="EMBL" id="MRW93808.1"/>
    </source>
</evidence>
<dbReference type="SUPFAM" id="SSF46689">
    <property type="entry name" value="Homeodomain-like"/>
    <property type="match status" value="1"/>
</dbReference>
<dbReference type="GO" id="GO:0000156">
    <property type="term" value="F:phosphorelay response regulator activity"/>
    <property type="evidence" value="ECO:0007669"/>
    <property type="project" value="TreeGrafter"/>
</dbReference>
<evidence type="ECO:0000259" key="9">
    <source>
        <dbReference type="PROSITE" id="PS50110"/>
    </source>
</evidence>
<keyword evidence="3" id="KW-0805">Transcription regulation</keyword>
<dbReference type="InterPro" id="IPR001789">
    <property type="entry name" value="Sig_transdc_resp-reg_receiver"/>
</dbReference>
<protein>
    <submittedName>
        <fullName evidence="10">Response regulator</fullName>
    </submittedName>
</protein>
<dbReference type="Gene3D" id="3.40.50.2300">
    <property type="match status" value="1"/>
</dbReference>
<proteinExistence type="predicted"/>
<evidence type="ECO:0000313" key="11">
    <source>
        <dbReference type="Proteomes" id="UP000433309"/>
    </source>
</evidence>
<dbReference type="SMART" id="SM00342">
    <property type="entry name" value="HTH_ARAC"/>
    <property type="match status" value="1"/>
</dbReference>
<sequence length="264" mass="29280">MPTTVESTRAKILIVDDSAFEQRMLVDLLSEMPYKVSVAFNGLQGYQLARADLPDLILLDVRMPNMDGYTACRLLKANPVTQDIPVIFLSGADADDDRILGLSIGGVDYVSKPFSPGELAARIQVHLNLARRQQSQPKPVDPEAPEPEAESEPDAVLVNAVKRLISDNLAALPGLAEIARSVGTYREKLSQVFREQTGMTVFGFIREERIRRGEELLKDTEIDVQDIALLIGFNNAGNFATAFRERMGVTPTAYRQAIQHKKER</sequence>
<evidence type="ECO:0000256" key="4">
    <source>
        <dbReference type="ARBA" id="ARBA00023125"/>
    </source>
</evidence>
<gene>
    <name evidence="10" type="ORF">GJ699_27820</name>
</gene>
<keyword evidence="2" id="KW-0902">Two-component regulatory system</keyword>
<feature type="domain" description="HTH araC/xylS-type" evidence="8">
    <location>
        <begin position="159"/>
        <end position="257"/>
    </location>
</feature>
<keyword evidence="11" id="KW-1185">Reference proteome</keyword>
<feature type="compositionally biased region" description="Acidic residues" evidence="7">
    <location>
        <begin position="143"/>
        <end position="153"/>
    </location>
</feature>
<dbReference type="GO" id="GO:0005829">
    <property type="term" value="C:cytosol"/>
    <property type="evidence" value="ECO:0007669"/>
    <property type="project" value="TreeGrafter"/>
</dbReference>
<evidence type="ECO:0000256" key="2">
    <source>
        <dbReference type="ARBA" id="ARBA00023012"/>
    </source>
</evidence>
<evidence type="ECO:0000256" key="1">
    <source>
        <dbReference type="ARBA" id="ARBA00022553"/>
    </source>
</evidence>
<dbReference type="InterPro" id="IPR009057">
    <property type="entry name" value="Homeodomain-like_sf"/>
</dbReference>
<feature type="domain" description="Response regulatory" evidence="9">
    <location>
        <begin position="11"/>
        <end position="127"/>
    </location>
</feature>
<dbReference type="AlphaFoldDB" id="A0A6I2L6P0"/>
<dbReference type="Proteomes" id="UP000433309">
    <property type="component" value="Unassembled WGS sequence"/>
</dbReference>
<dbReference type="PANTHER" id="PTHR48111">
    <property type="entry name" value="REGULATOR OF RPOS"/>
    <property type="match status" value="1"/>
</dbReference>
<dbReference type="GO" id="GO:0000976">
    <property type="term" value="F:transcription cis-regulatory region binding"/>
    <property type="evidence" value="ECO:0007669"/>
    <property type="project" value="TreeGrafter"/>
</dbReference>
<feature type="region of interest" description="Disordered" evidence="7">
    <location>
        <begin position="131"/>
        <end position="153"/>
    </location>
</feature>
<dbReference type="InterPro" id="IPR039420">
    <property type="entry name" value="WalR-like"/>
</dbReference>
<dbReference type="PROSITE" id="PS01124">
    <property type="entry name" value="HTH_ARAC_FAMILY_2"/>
    <property type="match status" value="1"/>
</dbReference>
<dbReference type="InterPro" id="IPR020449">
    <property type="entry name" value="Tscrpt_reg_AraC-type_HTH"/>
</dbReference>
<feature type="modified residue" description="4-aspartylphosphate" evidence="6">
    <location>
        <position position="60"/>
    </location>
</feature>
<evidence type="ECO:0000256" key="6">
    <source>
        <dbReference type="PROSITE-ProRule" id="PRU00169"/>
    </source>
</evidence>
<dbReference type="PRINTS" id="PR00032">
    <property type="entry name" value="HTHARAC"/>
</dbReference>
<dbReference type="CDD" id="cd19920">
    <property type="entry name" value="REC_PA4781-like"/>
    <property type="match status" value="1"/>
</dbReference>
<keyword evidence="1 6" id="KW-0597">Phosphoprotein</keyword>
<dbReference type="EMBL" id="WKJK01000019">
    <property type="protein sequence ID" value="MRW93808.1"/>
    <property type="molecule type" value="Genomic_DNA"/>
</dbReference>
<accession>A0A6I2L6P0</accession>
<keyword evidence="4" id="KW-0238">DNA-binding</keyword>
<reference evidence="10 11" key="1">
    <citation type="submission" date="2019-11" db="EMBL/GenBank/DDBJ databases">
        <title>Novel species isolated from a subtropical stream in China.</title>
        <authorList>
            <person name="Lu H."/>
        </authorList>
    </citation>
    <scope>NUCLEOTIDE SEQUENCE [LARGE SCALE GENOMIC DNA]</scope>
    <source>
        <strain evidence="10 11">FT80W</strain>
    </source>
</reference>
<dbReference type="Pfam" id="PF00072">
    <property type="entry name" value="Response_reg"/>
    <property type="match status" value="1"/>
</dbReference>
<dbReference type="GO" id="GO:0032993">
    <property type="term" value="C:protein-DNA complex"/>
    <property type="evidence" value="ECO:0007669"/>
    <property type="project" value="TreeGrafter"/>
</dbReference>
<dbReference type="SUPFAM" id="SSF52172">
    <property type="entry name" value="CheY-like"/>
    <property type="match status" value="1"/>
</dbReference>
<dbReference type="PROSITE" id="PS00041">
    <property type="entry name" value="HTH_ARAC_FAMILY_1"/>
    <property type="match status" value="1"/>
</dbReference>
<keyword evidence="5" id="KW-0804">Transcription</keyword>
<evidence type="ECO:0000256" key="5">
    <source>
        <dbReference type="ARBA" id="ARBA00023163"/>
    </source>
</evidence>
<dbReference type="SMART" id="SM00448">
    <property type="entry name" value="REC"/>
    <property type="match status" value="1"/>
</dbReference>
<dbReference type="RefSeq" id="WP_154382584.1">
    <property type="nucleotide sequence ID" value="NZ_WKJK01000019.1"/>
</dbReference>
<dbReference type="InterPro" id="IPR018060">
    <property type="entry name" value="HTH_AraC"/>
</dbReference>
<dbReference type="PANTHER" id="PTHR48111:SF1">
    <property type="entry name" value="TWO-COMPONENT RESPONSE REGULATOR ORR33"/>
    <property type="match status" value="1"/>
</dbReference>
<dbReference type="PROSITE" id="PS50110">
    <property type="entry name" value="RESPONSE_REGULATORY"/>
    <property type="match status" value="1"/>
</dbReference>
<dbReference type="Pfam" id="PF12833">
    <property type="entry name" value="HTH_18"/>
    <property type="match status" value="1"/>
</dbReference>
<name>A0A6I2L6P0_9BURK</name>
<comment type="caution">
    <text evidence="10">The sequence shown here is derived from an EMBL/GenBank/DDBJ whole genome shotgun (WGS) entry which is preliminary data.</text>
</comment>
<organism evidence="10 11">
    <name type="scientific">Duganella guangzhouensis</name>
    <dbReference type="NCBI Taxonomy" id="2666084"/>
    <lineage>
        <taxon>Bacteria</taxon>
        <taxon>Pseudomonadati</taxon>
        <taxon>Pseudomonadota</taxon>
        <taxon>Betaproteobacteria</taxon>
        <taxon>Burkholderiales</taxon>
        <taxon>Oxalobacteraceae</taxon>
        <taxon>Telluria group</taxon>
        <taxon>Duganella</taxon>
    </lineage>
</organism>
<evidence type="ECO:0000256" key="7">
    <source>
        <dbReference type="SAM" id="MobiDB-lite"/>
    </source>
</evidence>
<dbReference type="Gene3D" id="1.10.10.60">
    <property type="entry name" value="Homeodomain-like"/>
    <property type="match status" value="1"/>
</dbReference>